<sequence>MIGVMANTMRAFETWRGRRKLLANPKPARERRREIEERLAVMARQSGGLDGICEVAFTARFNDATSALCIQAEVEQGIPGAVAEVTKTDPTVIRVQFEMKPDARAIAGIEAHLIHFTTLMGGPGAYWNEGETRPLSEGTTR</sequence>
<dbReference type="AlphaFoldDB" id="A0A073J8F9"/>
<name>A0A073J8F9_9RHOB</name>
<gene>
    <name evidence="1" type="ORF">SUH3_03100</name>
</gene>
<evidence type="ECO:0000313" key="2">
    <source>
        <dbReference type="Proteomes" id="UP000027746"/>
    </source>
</evidence>
<comment type="caution">
    <text evidence="1">The sequence shown here is derived from an EMBL/GenBank/DDBJ whole genome shotgun (WGS) entry which is preliminary data.</text>
</comment>
<accession>A0A073J8F9</accession>
<organism evidence="1 2">
    <name type="scientific">Pseudosulfitobacter pseudonitzschiae</name>
    <dbReference type="NCBI Taxonomy" id="1402135"/>
    <lineage>
        <taxon>Bacteria</taxon>
        <taxon>Pseudomonadati</taxon>
        <taxon>Pseudomonadota</taxon>
        <taxon>Alphaproteobacteria</taxon>
        <taxon>Rhodobacterales</taxon>
        <taxon>Roseobacteraceae</taxon>
        <taxon>Pseudosulfitobacter</taxon>
    </lineage>
</organism>
<reference evidence="1 2" key="1">
    <citation type="submission" date="2014-01" db="EMBL/GenBank/DDBJ databases">
        <title>Sulfitobacter sp. H3 (MCCC 1A00686) Genome Sequencing.</title>
        <authorList>
            <person name="Lai Q."/>
            <person name="Hong Z."/>
        </authorList>
    </citation>
    <scope>NUCLEOTIDE SEQUENCE [LARGE SCALE GENOMIC DNA]</scope>
    <source>
        <strain evidence="1 2">H3</strain>
    </source>
</reference>
<evidence type="ECO:0000313" key="1">
    <source>
        <dbReference type="EMBL" id="KEJ97991.1"/>
    </source>
</evidence>
<proteinExistence type="predicted"/>
<dbReference type="EMBL" id="JAMD01000001">
    <property type="protein sequence ID" value="KEJ97991.1"/>
    <property type="molecule type" value="Genomic_DNA"/>
</dbReference>
<protein>
    <submittedName>
        <fullName evidence="1">Uncharacterized protein</fullName>
    </submittedName>
</protein>
<keyword evidence="2" id="KW-1185">Reference proteome</keyword>
<dbReference type="Proteomes" id="UP000027746">
    <property type="component" value="Unassembled WGS sequence"/>
</dbReference>